<dbReference type="Proteomes" id="UP000663760">
    <property type="component" value="Chromosome 8"/>
</dbReference>
<proteinExistence type="predicted"/>
<dbReference type="EMBL" id="LR746271">
    <property type="protein sequence ID" value="CAA7400770.1"/>
    <property type="molecule type" value="Genomic_DNA"/>
</dbReference>
<gene>
    <name evidence="1" type="ORF">SI8410_08011448</name>
</gene>
<dbReference type="AlphaFoldDB" id="A0A7I8KSL5"/>
<accession>A0A7I8KSL5</accession>
<evidence type="ECO:0000313" key="2">
    <source>
        <dbReference type="Proteomes" id="UP000663760"/>
    </source>
</evidence>
<sequence length="179" mass="20266">MTLVETWVSSPWGPSLASPKSESFALKASPFAAPTAIFSLAAPGHELVHEKAVLFLAAVAYELDEHRSPTTAAPPAEDRSYQPFAVALVALLVEQLHGHLLRLQPRPELLVHEPLVHRPEAALSDEMAAGEVLRHRLQLRQLNRPNIFVRRSPLAARRQPLYPICRRFRRRRRHLLRRP</sequence>
<protein>
    <submittedName>
        <fullName evidence="1">Uncharacterized protein</fullName>
    </submittedName>
</protein>
<evidence type="ECO:0000313" key="1">
    <source>
        <dbReference type="EMBL" id="CAA7400770.1"/>
    </source>
</evidence>
<organism evidence="1 2">
    <name type="scientific">Spirodela intermedia</name>
    <name type="common">Intermediate duckweed</name>
    <dbReference type="NCBI Taxonomy" id="51605"/>
    <lineage>
        <taxon>Eukaryota</taxon>
        <taxon>Viridiplantae</taxon>
        <taxon>Streptophyta</taxon>
        <taxon>Embryophyta</taxon>
        <taxon>Tracheophyta</taxon>
        <taxon>Spermatophyta</taxon>
        <taxon>Magnoliopsida</taxon>
        <taxon>Liliopsida</taxon>
        <taxon>Araceae</taxon>
        <taxon>Lemnoideae</taxon>
        <taxon>Spirodela</taxon>
    </lineage>
</organism>
<name>A0A7I8KSL5_SPIIN</name>
<keyword evidence="2" id="KW-1185">Reference proteome</keyword>
<reference evidence="1" key="1">
    <citation type="submission" date="2020-02" db="EMBL/GenBank/DDBJ databases">
        <authorList>
            <person name="Scholz U."/>
            <person name="Mascher M."/>
            <person name="Fiebig A."/>
        </authorList>
    </citation>
    <scope>NUCLEOTIDE SEQUENCE</scope>
</reference>